<reference evidence="1 2" key="1">
    <citation type="journal article" date="2018" name="Sci. Rep.">
        <title>Extensive genomic diversity among Mycobacterium marinum strains revealed by whole genome sequencing.</title>
        <authorList>
            <person name="Das S."/>
            <person name="Pettersson B.M."/>
            <person name="Behra P.R."/>
            <person name="Mallick A."/>
            <person name="Cheramie M."/>
            <person name="Ramesh M."/>
            <person name="Shirreff L."/>
            <person name="DuCote T."/>
            <person name="Dasgupta S."/>
            <person name="Ennis D.G."/>
            <person name="Kirsebom L.A."/>
        </authorList>
    </citation>
    <scope>NUCLEOTIDE SEQUENCE [LARGE SCALE GENOMIC DNA]</scope>
    <source>
        <strain evidence="1 2">Davis1</strain>
    </source>
</reference>
<dbReference type="AlphaFoldDB" id="A0A3E2MW32"/>
<gene>
    <name evidence="1" type="ORF">DAVIS_02624</name>
</gene>
<sequence>MGTTKDTKQAPRRNYACIGEFVDSSLPPIVKIGEDQFGPLIRTSPFGHSGGVHLCLTIELWNQWKAAVDKAISDYSATRLAAGIAL</sequence>
<dbReference type="Proteomes" id="UP000257451">
    <property type="component" value="Unassembled WGS sequence"/>
</dbReference>
<protein>
    <submittedName>
        <fullName evidence="1">Uncharacterized protein</fullName>
    </submittedName>
</protein>
<name>A0A3E2MW32_MYCMR</name>
<evidence type="ECO:0000313" key="2">
    <source>
        <dbReference type="Proteomes" id="UP000257451"/>
    </source>
</evidence>
<dbReference type="EMBL" id="PEDF01000080">
    <property type="protein sequence ID" value="RFZ41355.1"/>
    <property type="molecule type" value="Genomic_DNA"/>
</dbReference>
<evidence type="ECO:0000313" key="1">
    <source>
        <dbReference type="EMBL" id="RFZ41355.1"/>
    </source>
</evidence>
<organism evidence="1 2">
    <name type="scientific">Mycobacterium marinum</name>
    <dbReference type="NCBI Taxonomy" id="1781"/>
    <lineage>
        <taxon>Bacteria</taxon>
        <taxon>Bacillati</taxon>
        <taxon>Actinomycetota</taxon>
        <taxon>Actinomycetes</taxon>
        <taxon>Mycobacteriales</taxon>
        <taxon>Mycobacteriaceae</taxon>
        <taxon>Mycobacterium</taxon>
        <taxon>Mycobacterium ulcerans group</taxon>
    </lineage>
</organism>
<proteinExistence type="predicted"/>
<accession>A0A3E2MW32</accession>
<comment type="caution">
    <text evidence="1">The sequence shown here is derived from an EMBL/GenBank/DDBJ whole genome shotgun (WGS) entry which is preliminary data.</text>
</comment>
<dbReference type="RefSeq" id="WP_117432303.1">
    <property type="nucleotide sequence ID" value="NZ_PEDF01000080.1"/>
</dbReference>